<dbReference type="PATRIC" id="fig|1423742.4.peg.1121"/>
<feature type="domain" description="X-Prolyl dipeptidyl aminopeptidase PepX N-terminal" evidence="14">
    <location>
        <begin position="1"/>
        <end position="158"/>
    </location>
</feature>
<reference evidence="15 16" key="1">
    <citation type="journal article" date="2015" name="Genome Announc.">
        <title>Expanding the biotechnology potential of lactobacilli through comparative genomics of 213 strains and associated genera.</title>
        <authorList>
            <person name="Sun Z."/>
            <person name="Harris H.M."/>
            <person name="McCann A."/>
            <person name="Guo C."/>
            <person name="Argimon S."/>
            <person name="Zhang W."/>
            <person name="Yang X."/>
            <person name="Jeffery I.B."/>
            <person name="Cooney J.C."/>
            <person name="Kagawa T.F."/>
            <person name="Liu W."/>
            <person name="Song Y."/>
            <person name="Salvetti E."/>
            <person name="Wrobel A."/>
            <person name="Rasinkangas P."/>
            <person name="Parkhill J."/>
            <person name="Rea M.C."/>
            <person name="O'Sullivan O."/>
            <person name="Ritari J."/>
            <person name="Douillard F.P."/>
            <person name="Paul Ross R."/>
            <person name="Yang R."/>
            <person name="Briner A.E."/>
            <person name="Felis G.E."/>
            <person name="de Vos W.M."/>
            <person name="Barrangou R."/>
            <person name="Klaenhammer T.R."/>
            <person name="Caufield P.W."/>
            <person name="Cui Y."/>
            <person name="Zhang H."/>
            <person name="O'Toole P.W."/>
        </authorList>
    </citation>
    <scope>NUCLEOTIDE SEQUENCE [LARGE SCALE GENOMIC DNA]</scope>
    <source>
        <strain evidence="15 16">DSM 18793</strain>
    </source>
</reference>
<dbReference type="EMBL" id="AZGC01000026">
    <property type="protein sequence ID" value="KRL95032.1"/>
    <property type="molecule type" value="Genomic_DNA"/>
</dbReference>
<dbReference type="EC" id="3.4.14.11" evidence="5"/>
<comment type="catalytic activity">
    <reaction evidence="1">
        <text>Hydrolyzes Xaa-Pro-|- bonds to release unblocked, N-terminal dipeptides from substrates including Ala-Pro-|-p-nitroanilide and (sequentially) Tyr-Pro-|-Phe-Pro-|-Gly-Pro-|-Ile.</text>
        <dbReference type="EC" id="3.4.14.11"/>
    </reaction>
</comment>
<dbReference type="GO" id="GO:0008239">
    <property type="term" value="F:dipeptidyl-peptidase activity"/>
    <property type="evidence" value="ECO:0007669"/>
    <property type="project" value="UniProtKB-EC"/>
</dbReference>
<dbReference type="SUPFAM" id="SSF49785">
    <property type="entry name" value="Galactose-binding domain-like"/>
    <property type="match status" value="1"/>
</dbReference>
<evidence type="ECO:0000256" key="8">
    <source>
        <dbReference type="ARBA" id="ARBA00022670"/>
    </source>
</evidence>
<dbReference type="InterPro" id="IPR013736">
    <property type="entry name" value="Xaa-Pro_dipept_C"/>
</dbReference>
<evidence type="ECO:0000256" key="12">
    <source>
        <dbReference type="ARBA" id="ARBA00031951"/>
    </source>
</evidence>
<dbReference type="Pfam" id="PF09168">
    <property type="entry name" value="PepX_N"/>
    <property type="match status" value="1"/>
</dbReference>
<dbReference type="GO" id="GO:0004177">
    <property type="term" value="F:aminopeptidase activity"/>
    <property type="evidence" value="ECO:0007669"/>
    <property type="project" value="UniProtKB-KW"/>
</dbReference>
<keyword evidence="8" id="KW-0645">Protease</keyword>
<dbReference type="OrthoDB" id="319764at2"/>
<name>A0A0R1UUG5_9LACO</name>
<evidence type="ECO:0000256" key="7">
    <source>
        <dbReference type="ARBA" id="ARBA00022438"/>
    </source>
</evidence>
<keyword evidence="10" id="KW-0720">Serine protease</keyword>
<evidence type="ECO:0000313" key="15">
    <source>
        <dbReference type="EMBL" id="KRL95032.1"/>
    </source>
</evidence>
<dbReference type="NCBIfam" id="NF003781">
    <property type="entry name" value="PRK05371.1-2"/>
    <property type="match status" value="1"/>
</dbReference>
<dbReference type="Proteomes" id="UP000051084">
    <property type="component" value="Unassembled WGS sequence"/>
</dbReference>
<dbReference type="SUPFAM" id="SSF53474">
    <property type="entry name" value="alpha/beta-Hydrolases"/>
    <property type="match status" value="1"/>
</dbReference>
<comment type="similarity">
    <text evidence="3">Belongs to the peptidase S15 family.</text>
</comment>
<dbReference type="Pfam" id="PF08530">
    <property type="entry name" value="PepX_C"/>
    <property type="match status" value="1"/>
</dbReference>
<dbReference type="GO" id="GO:0006508">
    <property type="term" value="P:proteolysis"/>
    <property type="evidence" value="ECO:0007669"/>
    <property type="project" value="UniProtKB-KW"/>
</dbReference>
<keyword evidence="9" id="KW-0378">Hydrolase</keyword>
<dbReference type="Pfam" id="PF02129">
    <property type="entry name" value="Peptidase_S15"/>
    <property type="match status" value="1"/>
</dbReference>
<dbReference type="InterPro" id="IPR036313">
    <property type="entry name" value="PepX_N_dom_sf"/>
</dbReference>
<sequence length="791" mass="88516">MPYYQFAKQLTPISDPVADLKRLRFITDADVKLTDANQLWRHLLQRVAVHTPTAASFETWLGQWLANPTLDLATWLNQATPVTNTIFTRVSCQLLGFEPGRDFDLTDPSTFLTTSKLTLPLGDEPLTPSALLTNFFWLLLTRGKNGQTLLDTLTGEGYLAWSYALPATQKPLLFNGQPTANFDPAQFINEVVFVETDVDTDQDGHADLIKVEITRPLDSNQGLQIPAIFTASPYNQGTNDEWGDELMHNVDQPLTHVNPDYQAPQEPAFAPPTTHQRVNGTREQATETFANTPRYTLNDYLLARGYASVYAAGIGTKDSDGRQTCGSPEQTAAMQAVVEWLHGDRTAFTDRTSGIAIQANWCNGRVAMTGRSYLGTLATAVATTGVPGLAAIIAEAGITNWYDYYRENGLVMAPDTFQGEDADVLAAETYSTTRNPARALADHVANENYLAQMRQAQDRTTGQYNAFWAARNYHPHLSQIKADVMVVHGLNDWNVKPNHAKALWEALQKLPGDHKLILHQGQHIYINAFPSLDFNEMVNLWLAEKLWQFPNQAGQLLPDLITQSNLTPGVWQPVSTWQAPLIPTALGHQMITINDQQADATATTWRHQPLTWFNSLLNDTDHHFSYRVTIPRHASWLAGTPTLTVRLKSNHNVGMLSAYLVDHGTAKRLTTTPQLINRHGLQLGYHWHTDDLRDFKLQNQPTERHVIAFGHTNLQNPTGPTSFHDLQADEWVTITMPLQPVMHELAADHELELILFGTDYRMSFRGNQALTYTIDLSQSSLALPWTDFSLQ</sequence>
<dbReference type="RefSeq" id="WP_054652187.1">
    <property type="nucleotide sequence ID" value="NZ_AZGC01000026.1"/>
</dbReference>
<evidence type="ECO:0000259" key="14">
    <source>
        <dbReference type="SMART" id="SM00940"/>
    </source>
</evidence>
<dbReference type="InterPro" id="IPR000383">
    <property type="entry name" value="Xaa-Pro-like_dom"/>
</dbReference>
<organism evidence="15 16">
    <name type="scientific">Limosilactobacillus equigenerosi DSM 18793 = JCM 14505</name>
    <dbReference type="NCBI Taxonomy" id="1423742"/>
    <lineage>
        <taxon>Bacteria</taxon>
        <taxon>Bacillati</taxon>
        <taxon>Bacillota</taxon>
        <taxon>Bacilli</taxon>
        <taxon>Lactobacillales</taxon>
        <taxon>Lactobacillaceae</taxon>
        <taxon>Limosilactobacillus</taxon>
    </lineage>
</organism>
<evidence type="ECO:0000259" key="13">
    <source>
        <dbReference type="SMART" id="SM00939"/>
    </source>
</evidence>
<dbReference type="Gene3D" id="2.60.120.260">
    <property type="entry name" value="Galactose-binding domain-like"/>
    <property type="match status" value="1"/>
</dbReference>
<accession>A0A0R1UUG5</accession>
<protein>
    <recommendedName>
        <fullName evidence="6">Xaa-Pro dipeptidyl-peptidase</fullName>
        <ecNumber evidence="5">3.4.14.11</ecNumber>
    </recommendedName>
    <alternativeName>
        <fullName evidence="12">X-Pro dipeptidyl-peptidase</fullName>
    </alternativeName>
    <alternativeName>
        <fullName evidence="11">X-prolyl-dipeptidyl aminopeptidase</fullName>
    </alternativeName>
</protein>
<dbReference type="InterPro" id="IPR008979">
    <property type="entry name" value="Galactose-bd-like_sf"/>
</dbReference>
<dbReference type="SMART" id="SM00939">
    <property type="entry name" value="PepX_C"/>
    <property type="match status" value="1"/>
</dbReference>
<dbReference type="Gene3D" id="1.10.246.70">
    <property type="match status" value="1"/>
</dbReference>
<comment type="function">
    <text evidence="2">Removes N-terminal dipeptides sequentially from polypeptides having unsubstituted N-termini provided that the penultimate residue is proline.</text>
</comment>
<keyword evidence="16" id="KW-1185">Reference proteome</keyword>
<gene>
    <name evidence="15" type="ORF">FC21_GL001079</name>
</gene>
<evidence type="ECO:0000256" key="4">
    <source>
        <dbReference type="ARBA" id="ARBA00011738"/>
    </source>
</evidence>
<evidence type="ECO:0000256" key="10">
    <source>
        <dbReference type="ARBA" id="ARBA00022825"/>
    </source>
</evidence>
<evidence type="ECO:0000256" key="2">
    <source>
        <dbReference type="ARBA" id="ARBA00003997"/>
    </source>
</evidence>
<dbReference type="PRINTS" id="PR00923">
    <property type="entry name" value="LACTOPTASE"/>
</dbReference>
<comment type="subunit">
    <text evidence="4">Homodimer.</text>
</comment>
<dbReference type="InterPro" id="IPR029058">
    <property type="entry name" value="AB_hydrolase_fold"/>
</dbReference>
<evidence type="ECO:0000313" key="16">
    <source>
        <dbReference type="Proteomes" id="UP000051084"/>
    </source>
</evidence>
<evidence type="ECO:0000256" key="3">
    <source>
        <dbReference type="ARBA" id="ARBA00010819"/>
    </source>
</evidence>
<comment type="caution">
    <text evidence="15">The sequence shown here is derived from an EMBL/GenBank/DDBJ whole genome shotgun (WGS) entry which is preliminary data.</text>
</comment>
<feature type="domain" description="Xaa-Pro dipeptidyl-peptidase C-terminal" evidence="13">
    <location>
        <begin position="539"/>
        <end position="782"/>
    </location>
</feature>
<dbReference type="InterPro" id="IPR015251">
    <property type="entry name" value="PepX_N_dom"/>
</dbReference>
<evidence type="ECO:0000256" key="11">
    <source>
        <dbReference type="ARBA" id="ARBA00030045"/>
    </source>
</evidence>
<dbReference type="SMART" id="SM00940">
    <property type="entry name" value="PepX_N"/>
    <property type="match status" value="1"/>
</dbReference>
<dbReference type="GO" id="GO:0008236">
    <property type="term" value="F:serine-type peptidase activity"/>
    <property type="evidence" value="ECO:0007669"/>
    <property type="project" value="UniProtKB-KW"/>
</dbReference>
<dbReference type="SUPFAM" id="SSF81761">
    <property type="entry name" value="X-Prolyl dipeptidyl aminopeptidase PepX, N-terminal domain"/>
    <property type="match status" value="1"/>
</dbReference>
<evidence type="ECO:0000256" key="9">
    <source>
        <dbReference type="ARBA" id="ARBA00022801"/>
    </source>
</evidence>
<evidence type="ECO:0000256" key="6">
    <source>
        <dbReference type="ARBA" id="ARBA00014682"/>
    </source>
</evidence>
<dbReference type="InterPro" id="IPR008252">
    <property type="entry name" value="Pept_S15_Xpro"/>
</dbReference>
<evidence type="ECO:0000256" key="1">
    <source>
        <dbReference type="ARBA" id="ARBA00000123"/>
    </source>
</evidence>
<dbReference type="Gene3D" id="3.40.50.1820">
    <property type="entry name" value="alpha/beta hydrolase"/>
    <property type="match status" value="1"/>
</dbReference>
<dbReference type="AlphaFoldDB" id="A0A0R1UUG5"/>
<evidence type="ECO:0000256" key="5">
    <source>
        <dbReference type="ARBA" id="ARBA00012463"/>
    </source>
</evidence>
<proteinExistence type="inferred from homology"/>
<keyword evidence="7 15" id="KW-0031">Aminopeptidase</keyword>
<dbReference type="STRING" id="417373.GCA_001570685_00168"/>